<keyword evidence="3" id="KW-1185">Reference proteome</keyword>
<dbReference type="Pfam" id="PF00550">
    <property type="entry name" value="PP-binding"/>
    <property type="match status" value="1"/>
</dbReference>
<evidence type="ECO:0000259" key="1">
    <source>
        <dbReference type="PROSITE" id="PS50075"/>
    </source>
</evidence>
<dbReference type="PROSITE" id="PS50075">
    <property type="entry name" value="CARRIER"/>
    <property type="match status" value="1"/>
</dbReference>
<comment type="caution">
    <text evidence="2">The sequence shown here is derived from an EMBL/GenBank/DDBJ whole genome shotgun (WGS) entry which is preliminary data.</text>
</comment>
<dbReference type="Proteomes" id="UP001596113">
    <property type="component" value="Unassembled WGS sequence"/>
</dbReference>
<gene>
    <name evidence="2" type="ORF">ACFPOF_31790</name>
</gene>
<evidence type="ECO:0000313" key="2">
    <source>
        <dbReference type="EMBL" id="MFC5407336.1"/>
    </source>
</evidence>
<dbReference type="RefSeq" id="WP_378139911.1">
    <property type="nucleotide sequence ID" value="NZ_JBHSMI010000067.1"/>
</dbReference>
<dbReference type="InterPro" id="IPR009081">
    <property type="entry name" value="PP-bd_ACP"/>
</dbReference>
<proteinExistence type="predicted"/>
<reference evidence="3" key="1">
    <citation type="journal article" date="2019" name="Int. J. Syst. Evol. Microbiol.">
        <title>The Global Catalogue of Microorganisms (GCM) 10K type strain sequencing project: providing services to taxonomists for standard genome sequencing and annotation.</title>
        <authorList>
            <consortium name="The Broad Institute Genomics Platform"/>
            <consortium name="The Broad Institute Genome Sequencing Center for Infectious Disease"/>
            <person name="Wu L."/>
            <person name="Ma J."/>
        </authorList>
    </citation>
    <scope>NUCLEOTIDE SEQUENCE [LARGE SCALE GENOMIC DNA]</scope>
    <source>
        <strain evidence="3">CGMCC 1.18575</strain>
    </source>
</reference>
<dbReference type="SUPFAM" id="SSF47336">
    <property type="entry name" value="ACP-like"/>
    <property type="match status" value="1"/>
</dbReference>
<dbReference type="EMBL" id="JBHSMI010000067">
    <property type="protein sequence ID" value="MFC5407336.1"/>
    <property type="molecule type" value="Genomic_DNA"/>
</dbReference>
<protein>
    <submittedName>
        <fullName evidence="2">Phosphopantetheine-binding protein</fullName>
    </submittedName>
</protein>
<dbReference type="Gene3D" id="1.10.1200.10">
    <property type="entry name" value="ACP-like"/>
    <property type="match status" value="1"/>
</dbReference>
<evidence type="ECO:0000313" key="3">
    <source>
        <dbReference type="Proteomes" id="UP001596113"/>
    </source>
</evidence>
<name>A0ABW0I1D6_9BACL</name>
<organism evidence="2 3">
    <name type="scientific">Cohnella soli</name>
    <dbReference type="NCBI Taxonomy" id="425005"/>
    <lineage>
        <taxon>Bacteria</taxon>
        <taxon>Bacillati</taxon>
        <taxon>Bacillota</taxon>
        <taxon>Bacilli</taxon>
        <taxon>Bacillales</taxon>
        <taxon>Paenibacillaceae</taxon>
        <taxon>Cohnella</taxon>
    </lineage>
</organism>
<accession>A0ABW0I1D6</accession>
<sequence length="80" mass="9128">MLTEKMMIDTVQKICGDKEATLETRFQELDMDSTNVIEILVELEIALNIDILDDSLNLDNFSTLKDAFDYISRIVAKTGR</sequence>
<dbReference type="InterPro" id="IPR036736">
    <property type="entry name" value="ACP-like_sf"/>
</dbReference>
<feature type="domain" description="Carrier" evidence="1">
    <location>
        <begin position="1"/>
        <end position="75"/>
    </location>
</feature>